<comment type="similarity">
    <text evidence="3 10">Belongs to the nonaspanin (TM9SF) (TC 9.A.2) family.</text>
</comment>
<evidence type="ECO:0000256" key="4">
    <source>
        <dbReference type="ARBA" id="ARBA00022692"/>
    </source>
</evidence>
<dbReference type="Proteomes" id="UP000326396">
    <property type="component" value="Linkage Group LG9"/>
</dbReference>
<dbReference type="PANTHER" id="PTHR10766:SF180">
    <property type="entry name" value="TRANSMEMBRANE 9 SUPERFAMILY MEMBER"/>
    <property type="match status" value="1"/>
</dbReference>
<name>A0A5N6LNE4_9ASTR</name>
<feature type="transmembrane region" description="Helical" evidence="10">
    <location>
        <begin position="568"/>
        <end position="601"/>
    </location>
</feature>
<evidence type="ECO:0000313" key="11">
    <source>
        <dbReference type="EMBL" id="KAD2393431.1"/>
    </source>
</evidence>
<gene>
    <name evidence="11" type="ORF">E3N88_40408</name>
</gene>
<dbReference type="InterPro" id="IPR004240">
    <property type="entry name" value="EMP70"/>
</dbReference>
<evidence type="ECO:0000256" key="9">
    <source>
        <dbReference type="ARBA" id="ARBA00023136"/>
    </source>
</evidence>
<sequence>MRSDGDDSWWGLGRQQLLGLLVMVELSTVPFVALLLIFLGSHVNSEAFDHHYNSGDVVPIYANKAFPYPNLGDDFPFCSQDAKARVDKMLNGNHLVLTPYKFEFLEDKQFELLCKKTFSKTYVSKLRSVIEDGYRMLLYHEDMPIWALVGTVDMDHRDKTIKTDYYIYNHYDFEFVYHNDTVIDVIVLVDSSYMVNVTEDVEADVEFTYSVRWFVTQDPYDKRMETYINYSNVPPHNFAVGYSIANSSFTILILIVCLLIFYIRVLRKDISKYACDVEEAEMADNQEHTGWKNIHGDVFRFPKYKSLFAAAIGSGTQLLVIMIAILILGVTDVCQLYLPRVFMNVLASIYALTCVISGYTSTSFYHQLEGTRWTGNLLLTVGLYLGPLFLTFVVNNTVAVLYGSTTALPSGETVKLSLFWILLALLLFILGAFFGKKKVLDFQAPCRTTKCPKEVPKLHWYRGVLPQMALAGFLPFSVIILQIYDILNAVSGYKIYTSYDSMLIMLFLILIMTALVSVVMTYFQLSAEDHEWWWRSFLCGGSTGLYVFAYSIYYSLHLTEMNDLTQTMFFFGYMACLGYGIFLALGTVGFYASLMFVRYLYASIKCD</sequence>
<evidence type="ECO:0000256" key="5">
    <source>
        <dbReference type="ARBA" id="ARBA00022729"/>
    </source>
</evidence>
<keyword evidence="8" id="KW-0333">Golgi apparatus</keyword>
<proteinExistence type="inferred from homology"/>
<keyword evidence="4 10" id="KW-0812">Transmembrane</keyword>
<dbReference type="AlphaFoldDB" id="A0A5N6LNE4"/>
<dbReference type="GO" id="GO:0000139">
    <property type="term" value="C:Golgi membrane"/>
    <property type="evidence" value="ECO:0007669"/>
    <property type="project" value="UniProtKB-SubCell"/>
</dbReference>
<dbReference type="PANTHER" id="PTHR10766">
    <property type="entry name" value="TRANSMEMBRANE 9 SUPERFAMILY PROTEIN"/>
    <property type="match status" value="1"/>
</dbReference>
<keyword evidence="6" id="KW-0967">Endosome</keyword>
<reference evidence="11 12" key="1">
    <citation type="submission" date="2019-05" db="EMBL/GenBank/DDBJ databases">
        <title>Mikania micrantha, genome provides insights into the molecular mechanism of rapid growth.</title>
        <authorList>
            <person name="Liu B."/>
        </authorList>
    </citation>
    <scope>NUCLEOTIDE SEQUENCE [LARGE SCALE GENOMIC DNA]</scope>
    <source>
        <strain evidence="11">NLD-2019</strain>
        <tissue evidence="11">Leaf</tissue>
    </source>
</reference>
<feature type="transmembrane region" description="Helical" evidence="10">
    <location>
        <begin position="239"/>
        <end position="263"/>
    </location>
</feature>
<dbReference type="Pfam" id="PF02990">
    <property type="entry name" value="EMP70"/>
    <property type="match status" value="1"/>
</dbReference>
<feature type="transmembrane region" description="Helical" evidence="10">
    <location>
        <begin position="377"/>
        <end position="402"/>
    </location>
</feature>
<dbReference type="GO" id="GO:0010008">
    <property type="term" value="C:endosome membrane"/>
    <property type="evidence" value="ECO:0007669"/>
    <property type="project" value="UniProtKB-SubCell"/>
</dbReference>
<comment type="subcellular location">
    <subcellularLocation>
        <location evidence="1">Endosome membrane</location>
        <topology evidence="1">Multi-pass membrane protein</topology>
    </subcellularLocation>
    <subcellularLocation>
        <location evidence="2">Golgi apparatus membrane</location>
        <topology evidence="2">Multi-pass membrane protein</topology>
    </subcellularLocation>
</comment>
<keyword evidence="5" id="KW-0732">Signal</keyword>
<feature type="transmembrane region" description="Helical" evidence="10">
    <location>
        <begin position="20"/>
        <end position="40"/>
    </location>
</feature>
<organism evidence="11 12">
    <name type="scientific">Mikania micrantha</name>
    <name type="common">bitter vine</name>
    <dbReference type="NCBI Taxonomy" id="192012"/>
    <lineage>
        <taxon>Eukaryota</taxon>
        <taxon>Viridiplantae</taxon>
        <taxon>Streptophyta</taxon>
        <taxon>Embryophyta</taxon>
        <taxon>Tracheophyta</taxon>
        <taxon>Spermatophyta</taxon>
        <taxon>Magnoliopsida</taxon>
        <taxon>eudicotyledons</taxon>
        <taxon>Gunneridae</taxon>
        <taxon>Pentapetalae</taxon>
        <taxon>asterids</taxon>
        <taxon>campanulids</taxon>
        <taxon>Asterales</taxon>
        <taxon>Asteraceae</taxon>
        <taxon>Asteroideae</taxon>
        <taxon>Heliantheae alliance</taxon>
        <taxon>Eupatorieae</taxon>
        <taxon>Mikania</taxon>
    </lineage>
</organism>
<feature type="transmembrane region" description="Helical" evidence="10">
    <location>
        <begin position="504"/>
        <end position="525"/>
    </location>
</feature>
<feature type="transmembrane region" description="Helical" evidence="10">
    <location>
        <begin position="537"/>
        <end position="556"/>
    </location>
</feature>
<accession>A0A5N6LNE4</accession>
<dbReference type="OrthoDB" id="1726992at2759"/>
<keyword evidence="12" id="KW-1185">Reference proteome</keyword>
<comment type="caution">
    <text evidence="11">The sequence shown here is derived from an EMBL/GenBank/DDBJ whole genome shotgun (WGS) entry which is preliminary data.</text>
</comment>
<keyword evidence="9 10" id="KW-0472">Membrane</keyword>
<evidence type="ECO:0000256" key="10">
    <source>
        <dbReference type="RuleBase" id="RU363079"/>
    </source>
</evidence>
<evidence type="ECO:0000256" key="3">
    <source>
        <dbReference type="ARBA" id="ARBA00005227"/>
    </source>
</evidence>
<evidence type="ECO:0000256" key="1">
    <source>
        <dbReference type="ARBA" id="ARBA00004337"/>
    </source>
</evidence>
<evidence type="ECO:0000256" key="6">
    <source>
        <dbReference type="ARBA" id="ARBA00022753"/>
    </source>
</evidence>
<evidence type="ECO:0000256" key="7">
    <source>
        <dbReference type="ARBA" id="ARBA00022989"/>
    </source>
</evidence>
<keyword evidence="7 10" id="KW-1133">Transmembrane helix</keyword>
<evidence type="ECO:0000256" key="8">
    <source>
        <dbReference type="ARBA" id="ARBA00023034"/>
    </source>
</evidence>
<dbReference type="GO" id="GO:0072657">
    <property type="term" value="P:protein localization to membrane"/>
    <property type="evidence" value="ECO:0007669"/>
    <property type="project" value="TreeGrafter"/>
</dbReference>
<feature type="transmembrane region" description="Helical" evidence="10">
    <location>
        <begin position="341"/>
        <end position="365"/>
    </location>
</feature>
<protein>
    <recommendedName>
        <fullName evidence="10">Transmembrane 9 superfamily member</fullName>
    </recommendedName>
</protein>
<dbReference type="EMBL" id="SZYD01000019">
    <property type="protein sequence ID" value="KAD2393431.1"/>
    <property type="molecule type" value="Genomic_DNA"/>
</dbReference>
<feature type="transmembrane region" description="Helical" evidence="10">
    <location>
        <begin position="307"/>
        <end position="329"/>
    </location>
</feature>
<feature type="transmembrane region" description="Helical" evidence="10">
    <location>
        <begin position="463"/>
        <end position="484"/>
    </location>
</feature>
<evidence type="ECO:0000313" key="12">
    <source>
        <dbReference type="Proteomes" id="UP000326396"/>
    </source>
</evidence>
<feature type="transmembrane region" description="Helical" evidence="10">
    <location>
        <begin position="414"/>
        <end position="434"/>
    </location>
</feature>
<evidence type="ECO:0000256" key="2">
    <source>
        <dbReference type="ARBA" id="ARBA00004653"/>
    </source>
</evidence>